<sequence length="55" mass="5940">MIVIVGAVLGAIFGVVLAKRRSGKGLDILQYAVGYAIFFMIIGLFITIFIHRSAV</sequence>
<dbReference type="EMBL" id="CYSA01000025">
    <property type="protein sequence ID" value="CUH66625.1"/>
    <property type="molecule type" value="Genomic_DNA"/>
</dbReference>
<evidence type="ECO:0000256" key="1">
    <source>
        <dbReference type="SAM" id="Phobius"/>
    </source>
</evidence>
<dbReference type="AlphaFoldDB" id="A0A0P1FYP7"/>
<proteinExistence type="predicted"/>
<feature type="transmembrane region" description="Helical" evidence="1">
    <location>
        <begin position="28"/>
        <end position="50"/>
    </location>
</feature>
<keyword evidence="1" id="KW-1133">Transmembrane helix</keyword>
<accession>A0A0P1FYP7</accession>
<name>A0A0P1FYP7_THAGE</name>
<dbReference type="RefSeq" id="WP_058263252.1">
    <property type="nucleotide sequence ID" value="NZ_CP051181.1"/>
</dbReference>
<keyword evidence="1" id="KW-0812">Transmembrane</keyword>
<dbReference type="Proteomes" id="UP000051587">
    <property type="component" value="Unassembled WGS sequence"/>
</dbReference>
<organism evidence="2 3">
    <name type="scientific">Thalassovita gelatinovora</name>
    <name type="common">Thalassobius gelatinovorus</name>
    <dbReference type="NCBI Taxonomy" id="53501"/>
    <lineage>
        <taxon>Bacteria</taxon>
        <taxon>Pseudomonadati</taxon>
        <taxon>Pseudomonadota</taxon>
        <taxon>Alphaproteobacteria</taxon>
        <taxon>Rhodobacterales</taxon>
        <taxon>Roseobacteraceae</taxon>
        <taxon>Thalassovita</taxon>
    </lineage>
</organism>
<evidence type="ECO:0000313" key="2">
    <source>
        <dbReference type="EMBL" id="CUH66625.1"/>
    </source>
</evidence>
<keyword evidence="3" id="KW-1185">Reference proteome</keyword>
<evidence type="ECO:0008006" key="4">
    <source>
        <dbReference type="Google" id="ProtNLM"/>
    </source>
</evidence>
<protein>
    <recommendedName>
        <fullName evidence="4">Apolipoprotein acyltransferase</fullName>
    </recommendedName>
</protein>
<keyword evidence="1" id="KW-0472">Membrane</keyword>
<reference evidence="2 3" key="1">
    <citation type="submission" date="2015-09" db="EMBL/GenBank/DDBJ databases">
        <authorList>
            <consortium name="Swine Surveillance"/>
        </authorList>
    </citation>
    <scope>NUCLEOTIDE SEQUENCE [LARGE SCALE GENOMIC DNA]</scope>
    <source>
        <strain evidence="2 3">CECT 4357</strain>
    </source>
</reference>
<evidence type="ECO:0000313" key="3">
    <source>
        <dbReference type="Proteomes" id="UP000051587"/>
    </source>
</evidence>
<dbReference type="STRING" id="53501.SAMN04488043_10562"/>
<gene>
    <name evidence="2" type="ORF">TG4357_02526</name>
</gene>